<dbReference type="EMBL" id="JADEXG010000030">
    <property type="protein sequence ID" value="MBE9078336.1"/>
    <property type="molecule type" value="Genomic_DNA"/>
</dbReference>
<dbReference type="Pfam" id="PF23571">
    <property type="entry name" value="GH3_M"/>
    <property type="match status" value="1"/>
</dbReference>
<dbReference type="InterPro" id="IPR004993">
    <property type="entry name" value="GH3"/>
</dbReference>
<dbReference type="PANTHER" id="PTHR31901:SF9">
    <property type="entry name" value="GH3 DOMAIN-CONTAINING PROTEIN"/>
    <property type="match status" value="1"/>
</dbReference>
<dbReference type="PANTHER" id="PTHR31901">
    <property type="entry name" value="GH3 DOMAIN-CONTAINING PROTEIN"/>
    <property type="match status" value="1"/>
</dbReference>
<feature type="domain" description="GH3 middle" evidence="1">
    <location>
        <begin position="348"/>
        <end position="416"/>
    </location>
</feature>
<reference evidence="3" key="1">
    <citation type="submission" date="2020-10" db="EMBL/GenBank/DDBJ databases">
        <authorList>
            <person name="Castelo-Branco R."/>
            <person name="Eusebio N."/>
            <person name="Adriana R."/>
            <person name="Vieira A."/>
            <person name="Brugerolle De Fraissinette N."/>
            <person name="Rezende De Castro R."/>
            <person name="Schneider M.P."/>
            <person name="Vasconcelos V."/>
            <person name="Leao P.N."/>
        </authorList>
    </citation>
    <scope>NUCLEOTIDE SEQUENCE</scope>
    <source>
        <strain evidence="3">LEGE 07310</strain>
    </source>
</reference>
<accession>A0A8J7DM73</accession>
<dbReference type="RefSeq" id="WP_193908056.1">
    <property type="nucleotide sequence ID" value="NZ_JADEXG010000030.1"/>
</dbReference>
<keyword evidence="4" id="KW-1185">Reference proteome</keyword>
<dbReference type="Pfam" id="PF23572">
    <property type="entry name" value="GH3_C"/>
    <property type="match status" value="1"/>
</dbReference>
<evidence type="ECO:0000259" key="1">
    <source>
        <dbReference type="Pfam" id="PF23571"/>
    </source>
</evidence>
<dbReference type="Pfam" id="PF03321">
    <property type="entry name" value="GH3"/>
    <property type="match status" value="1"/>
</dbReference>
<evidence type="ECO:0000313" key="4">
    <source>
        <dbReference type="Proteomes" id="UP000636505"/>
    </source>
</evidence>
<dbReference type="InterPro" id="IPR055378">
    <property type="entry name" value="GH3_C"/>
</dbReference>
<dbReference type="AlphaFoldDB" id="A0A8J7DM73"/>
<evidence type="ECO:0000259" key="2">
    <source>
        <dbReference type="Pfam" id="PF23572"/>
    </source>
</evidence>
<dbReference type="Proteomes" id="UP000636505">
    <property type="component" value="Unassembled WGS sequence"/>
</dbReference>
<protein>
    <submittedName>
        <fullName evidence="3">GH3 auxin-responsive promoter family protein</fullName>
    </submittedName>
</protein>
<organism evidence="3 4">
    <name type="scientific">Vasconcelosia minhoensis LEGE 07310</name>
    <dbReference type="NCBI Taxonomy" id="915328"/>
    <lineage>
        <taxon>Bacteria</taxon>
        <taxon>Bacillati</taxon>
        <taxon>Cyanobacteriota</taxon>
        <taxon>Cyanophyceae</taxon>
        <taxon>Nodosilineales</taxon>
        <taxon>Cymatolegaceae</taxon>
        <taxon>Vasconcelosia</taxon>
        <taxon>Vasconcelosia minhoensis</taxon>
    </lineage>
</organism>
<comment type="caution">
    <text evidence="3">The sequence shown here is derived from an EMBL/GenBank/DDBJ whole genome shotgun (WGS) entry which is preliminary data.</text>
</comment>
<evidence type="ECO:0000313" key="3">
    <source>
        <dbReference type="EMBL" id="MBE9078336.1"/>
    </source>
</evidence>
<proteinExistence type="predicted"/>
<dbReference type="GO" id="GO:0005737">
    <property type="term" value="C:cytoplasm"/>
    <property type="evidence" value="ECO:0007669"/>
    <property type="project" value="TreeGrafter"/>
</dbReference>
<sequence>MANPLMNLAFQAFAQRSTARLIQHVQQIEQAQETFLRSLLQSHQDTEFGREHKLSEIKTIDQFRLRLPIRPYSAFAPYIQRMAHGEANVLVPDPLIYFNISSGSTGQKKFIPVTARSRRFLSRSSRTAIGFAIKAALRDQRPLGKILFPMSVNPHGQTASGISYAPVSTSDMYLMDGLSRNLLFVHPPEAYQIADTTARYYICLMFALRDPNLRVILATFPILALQMCRQLEEHADSLIQDIEVGQIADWIKLEPQLRERLERKWSAAPRRAAQLRQIYQSYGRLTPQTAWSGLSLMVTARAGTSNFYFEQFPEYFGDLPIFGGIYACSEGNLGVHYDFNTDNAIPAIESTLIEFVPEDQWETDCPKTLMAWELEVGRRYRIVLTNYSGFYRYDLGDVVEIEGFFEQAPLMRFLHRRGGVISASTEKTTEAHVLATMQQLQKIFQVTLGNFCITLPKKDLPAYYLVNIELSPADRLADPEKFLQQFEVIMQSVQKFYAIKRRDQIAPPRLRILPSGSFEILRQRMIQRGISAAQIKFPHVTEDRQWLDGLSIEQEVRLE</sequence>
<dbReference type="GO" id="GO:0016881">
    <property type="term" value="F:acid-amino acid ligase activity"/>
    <property type="evidence" value="ECO:0007669"/>
    <property type="project" value="TreeGrafter"/>
</dbReference>
<gene>
    <name evidence="3" type="ORF">IQ241_13710</name>
</gene>
<dbReference type="InterPro" id="IPR055377">
    <property type="entry name" value="GH3_M"/>
</dbReference>
<name>A0A8J7DM73_9CYAN</name>
<feature type="domain" description="GH3 C-terminal" evidence="2">
    <location>
        <begin position="433"/>
        <end position="545"/>
    </location>
</feature>